<sequence length="320" mass="36337">MIKIKFHIFLFVLICSVGFISFIQINSPAYLENLQEEKSASSVLIIDGVHNHDWITTTKYLREILSKSGKFKVTVSTSPERNAPEGDWEKWNPDFSLYDAIIMNFNGGHLKDSRHWPVTLQKRFERYVDNGGGVVIVHAANNSFPNWPAYNEMIGLGWRNRDFGQGLIINEEDEVVVIPKGEGDNPGHGPDHDFQITVRNIDHPITNGLPGKWLHPYEQLTHGQHGPIGNMTVLSYAWSKDSHKNEPMEWVSHYGKGRIFTTMLGHQWHDQDDINLKCVGFQTMLIRGAEWAATGKVTYPVPDNFPSATTMSTQDIPENK</sequence>
<dbReference type="Proteomes" id="UP001172082">
    <property type="component" value="Unassembled WGS sequence"/>
</dbReference>
<keyword evidence="1" id="KW-0472">Membrane</keyword>
<evidence type="ECO:0000313" key="3">
    <source>
        <dbReference type="EMBL" id="MDN5202241.1"/>
    </source>
</evidence>
<dbReference type="PANTHER" id="PTHR40469">
    <property type="entry name" value="SECRETED GLYCOSYL HYDROLASE"/>
    <property type="match status" value="1"/>
</dbReference>
<dbReference type="RefSeq" id="WP_346752267.1">
    <property type="nucleotide sequence ID" value="NZ_JAUJEA010000004.1"/>
</dbReference>
<gene>
    <name evidence="3" type="ORF">QQ008_12725</name>
</gene>
<evidence type="ECO:0000256" key="1">
    <source>
        <dbReference type="SAM" id="Phobius"/>
    </source>
</evidence>
<organism evidence="3 4">
    <name type="scientific">Splendidivirga corallicola</name>
    <dbReference type="NCBI Taxonomy" id="3051826"/>
    <lineage>
        <taxon>Bacteria</taxon>
        <taxon>Pseudomonadati</taxon>
        <taxon>Bacteroidota</taxon>
        <taxon>Cytophagia</taxon>
        <taxon>Cytophagales</taxon>
        <taxon>Splendidivirgaceae</taxon>
        <taxon>Splendidivirga</taxon>
    </lineage>
</organism>
<protein>
    <submittedName>
        <fullName evidence="3">ThuA domain-containing protein</fullName>
    </submittedName>
</protein>
<comment type="caution">
    <text evidence="3">The sequence shown here is derived from an EMBL/GenBank/DDBJ whole genome shotgun (WGS) entry which is preliminary data.</text>
</comment>
<dbReference type="InterPro" id="IPR029062">
    <property type="entry name" value="Class_I_gatase-like"/>
</dbReference>
<reference evidence="3" key="1">
    <citation type="submission" date="2023-06" db="EMBL/GenBank/DDBJ databases">
        <title>Genomic of Parafulvivirga corallium.</title>
        <authorList>
            <person name="Wang G."/>
        </authorList>
    </citation>
    <scope>NUCLEOTIDE SEQUENCE</scope>
    <source>
        <strain evidence="3">BMA10</strain>
    </source>
</reference>
<dbReference type="Gene3D" id="3.40.50.880">
    <property type="match status" value="1"/>
</dbReference>
<feature type="domain" description="ThuA-like" evidence="2">
    <location>
        <begin position="43"/>
        <end position="292"/>
    </location>
</feature>
<dbReference type="SUPFAM" id="SSF52317">
    <property type="entry name" value="Class I glutamine amidotransferase-like"/>
    <property type="match status" value="1"/>
</dbReference>
<keyword evidence="4" id="KW-1185">Reference proteome</keyword>
<dbReference type="EMBL" id="JAUJEA010000004">
    <property type="protein sequence ID" value="MDN5202241.1"/>
    <property type="molecule type" value="Genomic_DNA"/>
</dbReference>
<evidence type="ECO:0000313" key="4">
    <source>
        <dbReference type="Proteomes" id="UP001172082"/>
    </source>
</evidence>
<name>A0ABT8KNE5_9BACT</name>
<dbReference type="Pfam" id="PF06283">
    <property type="entry name" value="ThuA"/>
    <property type="match status" value="1"/>
</dbReference>
<dbReference type="PANTHER" id="PTHR40469:SF2">
    <property type="entry name" value="GALACTOSE-BINDING DOMAIN-LIKE SUPERFAMILY PROTEIN"/>
    <property type="match status" value="1"/>
</dbReference>
<dbReference type="InterPro" id="IPR029010">
    <property type="entry name" value="ThuA-like"/>
</dbReference>
<accession>A0ABT8KNE5</accession>
<evidence type="ECO:0000259" key="2">
    <source>
        <dbReference type="Pfam" id="PF06283"/>
    </source>
</evidence>
<keyword evidence="1" id="KW-1133">Transmembrane helix</keyword>
<keyword evidence="1" id="KW-0812">Transmembrane</keyword>
<feature type="transmembrane region" description="Helical" evidence="1">
    <location>
        <begin position="7"/>
        <end position="25"/>
    </location>
</feature>
<proteinExistence type="predicted"/>